<protein>
    <submittedName>
        <fullName evidence="1">RHTO0S01e08262g1_1</fullName>
    </submittedName>
</protein>
<dbReference type="AlphaFoldDB" id="A0A061AKK3"/>
<evidence type="ECO:0000313" key="1">
    <source>
        <dbReference type="EMBL" id="CDR35839.1"/>
    </source>
</evidence>
<accession>A0A061AKK3</accession>
<reference evidence="1" key="1">
    <citation type="journal article" date="2014" name="Genome Announc.">
        <title>Draft genome sequence of Rhodosporidium toruloides CECT1137, an oleaginous yeast of biotechnological interest.</title>
        <authorList>
            <person name="Morin N."/>
            <person name="Calcas X."/>
            <person name="Devillers H."/>
            <person name="Durrens P."/>
            <person name="Sherman D.J."/>
            <person name="Nicaud J.-M."/>
            <person name="Neuveglise C."/>
        </authorList>
    </citation>
    <scope>NUCLEOTIDE SEQUENCE</scope>
    <source>
        <strain evidence="1">CECT1137</strain>
    </source>
</reference>
<gene>
    <name evidence="1" type="ORF">RHTO0S_01e08262g</name>
</gene>
<dbReference type="EMBL" id="LK052936">
    <property type="protein sequence ID" value="CDR35839.1"/>
    <property type="molecule type" value="Genomic_DNA"/>
</dbReference>
<name>A0A061AKK3_RHOTO</name>
<sequence>MDATRLPSDVLYGIFSWSLEGLVDTKRITRAVELARVCKRWKQDALRAGWATVKLGEGGRCWMKRAAQLATNPTALSSVVRLDASCGHLQFVPEQGLARLADVLNKAKGIEQLVMPTVDAYKLRHLMLRASAHARTSVKRLGMTVVLHDERELDSVTETASLFSRTTTLYAIYLVRNRFTAGGLTTTQVSRPLILNRLVLGIFDQWASADWAISQSLLDATMTSQLRSVHLQGWNGSTNVLDTLATRTHLEELSIGADANGTLARKLTDICDRLPQFSQLKELTLSSAEASRPRTAWRRASCSLSRFLSSTPPNLSSGLIAGAFFDERRAHIAQQRAPVGPHIACTLKKRGIWRVVQYVRQAGAGGATTWRAYE</sequence>
<proteinExistence type="predicted"/>
<organism evidence="1">
    <name type="scientific">Rhodotorula toruloides</name>
    <name type="common">Yeast</name>
    <name type="synonym">Rhodosporidium toruloides</name>
    <dbReference type="NCBI Taxonomy" id="5286"/>
    <lineage>
        <taxon>Eukaryota</taxon>
        <taxon>Fungi</taxon>
        <taxon>Dikarya</taxon>
        <taxon>Basidiomycota</taxon>
        <taxon>Pucciniomycotina</taxon>
        <taxon>Microbotryomycetes</taxon>
        <taxon>Sporidiobolales</taxon>
        <taxon>Sporidiobolaceae</taxon>
        <taxon>Rhodotorula</taxon>
    </lineage>
</organism>